<dbReference type="Gene3D" id="3.90.1720.10">
    <property type="entry name" value="endopeptidase domain like (from Nostoc punctiforme)"/>
    <property type="match status" value="1"/>
</dbReference>
<evidence type="ECO:0000313" key="1">
    <source>
        <dbReference type="EMBL" id="GAI73398.1"/>
    </source>
</evidence>
<sequence>MVKLGLFMEEDEKKELTGRWQVGNEELELEPGDILVNVNDRNDPYSVVKRWAVGPYEHVFMYLGKVGILVNRQQRRILRFPMLFESNGRGVVIQSLSNRYGQKVVVMRLKSEHDRRRIPRILEEGVKLASDAQSNYDYLCIIRFVLPRIIFEKLQLPMPLSWHRDDRQICSEAVYEVFHRAKLVDILLPYCTPPHAWGLCD</sequence>
<dbReference type="InterPro" id="IPR038765">
    <property type="entry name" value="Papain-like_cys_pep_sf"/>
</dbReference>
<proteinExistence type="predicted"/>
<protein>
    <submittedName>
        <fullName evidence="1">Uncharacterized protein</fullName>
    </submittedName>
</protein>
<dbReference type="SUPFAM" id="SSF54001">
    <property type="entry name" value="Cysteine proteinases"/>
    <property type="match status" value="1"/>
</dbReference>
<feature type="non-terminal residue" evidence="1">
    <location>
        <position position="201"/>
    </location>
</feature>
<comment type="caution">
    <text evidence="1">The sequence shown here is derived from an EMBL/GenBank/DDBJ whole genome shotgun (WGS) entry which is preliminary data.</text>
</comment>
<accession>X1QYN7</accession>
<dbReference type="EMBL" id="BARW01011425">
    <property type="protein sequence ID" value="GAI73398.1"/>
    <property type="molecule type" value="Genomic_DNA"/>
</dbReference>
<organism evidence="1">
    <name type="scientific">marine sediment metagenome</name>
    <dbReference type="NCBI Taxonomy" id="412755"/>
    <lineage>
        <taxon>unclassified sequences</taxon>
        <taxon>metagenomes</taxon>
        <taxon>ecological metagenomes</taxon>
    </lineage>
</organism>
<reference evidence="1" key="1">
    <citation type="journal article" date="2014" name="Front. Microbiol.">
        <title>High frequency of phylogenetically diverse reductive dehalogenase-homologous genes in deep subseafloor sedimentary metagenomes.</title>
        <authorList>
            <person name="Kawai M."/>
            <person name="Futagami T."/>
            <person name="Toyoda A."/>
            <person name="Takaki Y."/>
            <person name="Nishi S."/>
            <person name="Hori S."/>
            <person name="Arai W."/>
            <person name="Tsubouchi T."/>
            <person name="Morono Y."/>
            <person name="Uchiyama I."/>
            <person name="Ito T."/>
            <person name="Fujiyama A."/>
            <person name="Inagaki F."/>
            <person name="Takami H."/>
        </authorList>
    </citation>
    <scope>NUCLEOTIDE SEQUENCE</scope>
    <source>
        <strain evidence="1">Expedition CK06-06</strain>
    </source>
</reference>
<dbReference type="AlphaFoldDB" id="X1QYN7"/>
<name>X1QYN7_9ZZZZ</name>
<gene>
    <name evidence="1" type="ORF">S12H4_22036</name>
</gene>